<dbReference type="NCBIfam" id="TIGR00328">
    <property type="entry name" value="flhB"/>
    <property type="match status" value="1"/>
</dbReference>
<comment type="function">
    <text evidence="12 13">Required for formation of the rod structure in the basal body of the flagellar apparatus. Together with FliI and FliH, may constitute the export apparatus of flagellin.</text>
</comment>
<dbReference type="PANTHER" id="PTHR30531">
    <property type="entry name" value="FLAGELLAR BIOSYNTHETIC PROTEIN FLHB"/>
    <property type="match status" value="1"/>
</dbReference>
<evidence type="ECO:0000256" key="5">
    <source>
        <dbReference type="ARBA" id="ARBA00022475"/>
    </source>
</evidence>
<proteinExistence type="inferred from homology"/>
<evidence type="ECO:0000256" key="11">
    <source>
        <dbReference type="ARBA" id="ARBA00023225"/>
    </source>
</evidence>
<evidence type="ECO:0000313" key="16">
    <source>
        <dbReference type="Proteomes" id="UP000055702"/>
    </source>
</evidence>
<keyword evidence="15" id="KW-0969">Cilium</keyword>
<feature type="compositionally biased region" description="Basic and acidic residues" evidence="14">
    <location>
        <begin position="1"/>
        <end position="14"/>
    </location>
</feature>
<reference evidence="15 16" key="1">
    <citation type="submission" date="2016-01" db="EMBL/GenBank/DDBJ databases">
        <title>Draft genome of the antarctic isolate Shewanella frigidimarina Ag06-30.</title>
        <authorList>
            <person name="Parmeciano Di Noto G."/>
            <person name="Vazquez S."/>
            <person name="Mac Cormack W."/>
            <person name="Iriarte A."/>
            <person name="Quiroga C."/>
        </authorList>
    </citation>
    <scope>NUCLEOTIDE SEQUENCE [LARGE SCALE GENOMIC DNA]</scope>
    <source>
        <strain evidence="15 16">Ag06-30</strain>
    </source>
</reference>
<protein>
    <recommendedName>
        <fullName evidence="3 13">Flagellar biosynthetic protein FlhB</fullName>
    </recommendedName>
</protein>
<dbReference type="GO" id="GO:0044780">
    <property type="term" value="P:bacterial-type flagellum assembly"/>
    <property type="evidence" value="ECO:0007669"/>
    <property type="project" value="InterPro"/>
</dbReference>
<dbReference type="EMBL" id="LRDC01000090">
    <property type="protein sequence ID" value="KVW99789.1"/>
    <property type="molecule type" value="Genomic_DNA"/>
</dbReference>
<evidence type="ECO:0000256" key="10">
    <source>
        <dbReference type="ARBA" id="ARBA00023136"/>
    </source>
</evidence>
<keyword evidence="11 13" id="KW-1006">Bacterial flagellum protein export</keyword>
<sequence>MSETPKHDKTEDATPQRLRKARDEGQVPRSKDLASAALIIGCSLMLTNSADWFATKISQLTRYNMLLTSEDLARDDVMLMHLGTSLIKMLELLTPLFIMVGLLAAVAGALPGGLIFNLNNANFKYNRIDPISGLGRIISIKSLIELIKSVLKITLLIGIMLGFLNSNLDDLINYSQLPIDEAVTKGISMLSTGMLYLGVGLIVIAFIDVPYQYWHHLNELKMSRQEIKDEHKQQEGKPEIKAKIRQLQHRMGRSRADTAIPKADVLLVNPTHYAIALKYDPELADAPYVLTKGTEELALYMRKLAKQHNVEIIEIPALARAIYYSTQVDQQIPSALFMAIAHVLSYVMQIKASRKGQQQKPDPLPQFFIPPHLRHD</sequence>
<keyword evidence="15" id="KW-0282">Flagellum</keyword>
<keyword evidence="4 13" id="KW-0813">Transport</keyword>
<evidence type="ECO:0000256" key="1">
    <source>
        <dbReference type="ARBA" id="ARBA00004651"/>
    </source>
</evidence>
<evidence type="ECO:0000256" key="9">
    <source>
        <dbReference type="ARBA" id="ARBA00022989"/>
    </source>
</evidence>
<evidence type="ECO:0000256" key="4">
    <source>
        <dbReference type="ARBA" id="ARBA00022448"/>
    </source>
</evidence>
<dbReference type="InterPro" id="IPR029025">
    <property type="entry name" value="T3SS_substrate_exporter_C"/>
</dbReference>
<keyword evidence="10 13" id="KW-0472">Membrane</keyword>
<organism evidence="15">
    <name type="scientific">Shewanella frigidimarina</name>
    <dbReference type="NCBI Taxonomy" id="56812"/>
    <lineage>
        <taxon>Bacteria</taxon>
        <taxon>Pseudomonadati</taxon>
        <taxon>Pseudomonadota</taxon>
        <taxon>Gammaproteobacteria</taxon>
        <taxon>Alteromonadales</taxon>
        <taxon>Shewanellaceae</taxon>
        <taxon>Shewanella</taxon>
    </lineage>
</organism>
<dbReference type="Pfam" id="PF01312">
    <property type="entry name" value="Bac_export_2"/>
    <property type="match status" value="1"/>
</dbReference>
<feature type="transmembrane region" description="Helical" evidence="13">
    <location>
        <begin position="194"/>
        <end position="214"/>
    </location>
</feature>
<dbReference type="Proteomes" id="UP000055702">
    <property type="component" value="Unassembled WGS sequence"/>
</dbReference>
<keyword evidence="7 13" id="KW-1005">Bacterial flagellum biogenesis</keyword>
<feature type="region of interest" description="Disordered" evidence="14">
    <location>
        <begin position="355"/>
        <end position="376"/>
    </location>
</feature>
<evidence type="ECO:0000256" key="3">
    <source>
        <dbReference type="ARBA" id="ARBA00021622"/>
    </source>
</evidence>
<comment type="caution">
    <text evidence="13">Lacks conserved residue(s) required for the propagation of feature annotation.</text>
</comment>
<comment type="similarity">
    <text evidence="2 13">Belongs to the type III secretion exporter family.</text>
</comment>
<keyword evidence="5 13" id="KW-1003">Cell membrane</keyword>
<evidence type="ECO:0000256" key="14">
    <source>
        <dbReference type="SAM" id="MobiDB-lite"/>
    </source>
</evidence>
<feature type="transmembrane region" description="Helical" evidence="13">
    <location>
        <begin position="146"/>
        <end position="164"/>
    </location>
</feature>
<evidence type="ECO:0000256" key="6">
    <source>
        <dbReference type="ARBA" id="ARBA00022692"/>
    </source>
</evidence>
<keyword evidence="15" id="KW-0966">Cell projection</keyword>
<dbReference type="PRINTS" id="PR00950">
    <property type="entry name" value="TYPE3IMSPROT"/>
</dbReference>
<evidence type="ECO:0000256" key="12">
    <source>
        <dbReference type="ARBA" id="ARBA00025078"/>
    </source>
</evidence>
<dbReference type="InterPro" id="IPR006136">
    <property type="entry name" value="FlhB"/>
</dbReference>
<dbReference type="GO" id="GO:0009306">
    <property type="term" value="P:protein secretion"/>
    <property type="evidence" value="ECO:0007669"/>
    <property type="project" value="InterPro"/>
</dbReference>
<dbReference type="GO" id="GO:0005886">
    <property type="term" value="C:plasma membrane"/>
    <property type="evidence" value="ECO:0007669"/>
    <property type="project" value="UniProtKB-SubCell"/>
</dbReference>
<dbReference type="Gene3D" id="3.40.1690.10">
    <property type="entry name" value="secretion proteins EscU"/>
    <property type="match status" value="1"/>
</dbReference>
<evidence type="ECO:0000256" key="2">
    <source>
        <dbReference type="ARBA" id="ARBA00010690"/>
    </source>
</evidence>
<keyword evidence="8 13" id="KW-0653">Protein transport</keyword>
<keyword evidence="6 13" id="KW-0812">Transmembrane</keyword>
<dbReference type="AlphaFoldDB" id="A0A106BW98"/>
<evidence type="ECO:0000256" key="7">
    <source>
        <dbReference type="ARBA" id="ARBA00022795"/>
    </source>
</evidence>
<name>A0A106BW98_SHEFR</name>
<evidence type="ECO:0000256" key="8">
    <source>
        <dbReference type="ARBA" id="ARBA00022927"/>
    </source>
</evidence>
<feature type="transmembrane region" description="Helical" evidence="13">
    <location>
        <begin position="96"/>
        <end position="118"/>
    </location>
</feature>
<comment type="subcellular location">
    <subcellularLocation>
        <location evidence="1">Cell membrane</location>
        <topology evidence="1">Multi-pass membrane protein</topology>
    </subcellularLocation>
</comment>
<keyword evidence="9 13" id="KW-1133">Transmembrane helix</keyword>
<feature type="region of interest" description="Disordered" evidence="14">
    <location>
        <begin position="1"/>
        <end position="28"/>
    </location>
</feature>
<dbReference type="InterPro" id="IPR006135">
    <property type="entry name" value="T3SS_substrate_exporter"/>
</dbReference>
<dbReference type="SUPFAM" id="SSF160544">
    <property type="entry name" value="EscU C-terminal domain-like"/>
    <property type="match status" value="1"/>
</dbReference>
<accession>A0A106BW98</accession>
<dbReference type="RefSeq" id="WP_059747974.1">
    <property type="nucleotide sequence ID" value="NZ_LRDC01000090.1"/>
</dbReference>
<dbReference type="Gene3D" id="6.10.250.2080">
    <property type="match status" value="1"/>
</dbReference>
<evidence type="ECO:0000313" key="15">
    <source>
        <dbReference type="EMBL" id="KVW99789.1"/>
    </source>
</evidence>
<comment type="caution">
    <text evidence="15">The sequence shown here is derived from an EMBL/GenBank/DDBJ whole genome shotgun (WGS) entry which is preliminary data.</text>
</comment>
<evidence type="ECO:0000256" key="13">
    <source>
        <dbReference type="RuleBase" id="RU364091"/>
    </source>
</evidence>
<gene>
    <name evidence="13" type="primary">flhB</name>
    <name evidence="15" type="ORF">AWJ07_10795</name>
</gene>
<dbReference type="PANTHER" id="PTHR30531:SF12">
    <property type="entry name" value="FLAGELLAR BIOSYNTHETIC PROTEIN FLHB"/>
    <property type="match status" value="1"/>
</dbReference>